<protein>
    <submittedName>
        <fullName evidence="2">Uncharacterized protein</fullName>
    </submittedName>
</protein>
<evidence type="ECO:0000256" key="1">
    <source>
        <dbReference type="SAM" id="Phobius"/>
    </source>
</evidence>
<evidence type="ECO:0000313" key="3">
    <source>
        <dbReference type="Proteomes" id="UP000017842"/>
    </source>
</evidence>
<dbReference type="EMBL" id="AYLO01000132">
    <property type="protein sequence ID" value="ESS68809.1"/>
    <property type="molecule type" value="Genomic_DNA"/>
</dbReference>
<keyword evidence="3" id="KW-1185">Reference proteome</keyword>
<accession>V5BLX7</accession>
<comment type="caution">
    <text evidence="2">The sequence shown here is derived from an EMBL/GenBank/DDBJ whole genome shotgun (WGS) entry which is preliminary data.</text>
</comment>
<sequence length="147" mass="16658">MSSLTYQRVANASWLLGIAAAIAIPDALFGLFVGLSHTLWELAHLLFEVIEATLDHFVEHIFETDTHETQVIVFYSMSATASIGLYFLLRATYGFFLTLKKNMTLAWMENITRLLNYWAESALNKFKLIAMFNVGLLSCYLAFSVFV</sequence>
<keyword evidence="1" id="KW-0812">Transmembrane</keyword>
<feature type="transmembrane region" description="Helical" evidence="1">
    <location>
        <begin position="12"/>
        <end position="35"/>
    </location>
</feature>
<dbReference type="RefSeq" id="WP_023496145.1">
    <property type="nucleotide sequence ID" value="NZ_AYLO01000132.1"/>
</dbReference>
<organism evidence="2 3">
    <name type="scientific">Methyloglobulus morosus KoM1</name>
    <dbReference type="NCBI Taxonomy" id="1116472"/>
    <lineage>
        <taxon>Bacteria</taxon>
        <taxon>Pseudomonadati</taxon>
        <taxon>Pseudomonadota</taxon>
        <taxon>Gammaproteobacteria</taxon>
        <taxon>Methylococcales</taxon>
        <taxon>Methylococcaceae</taxon>
        <taxon>Methyloglobulus</taxon>
    </lineage>
</organism>
<dbReference type="AlphaFoldDB" id="V5BLX7"/>
<reference evidence="2 3" key="1">
    <citation type="journal article" date="2013" name="Genome Announc.">
        <title>Draft Genome Sequence of the Methanotrophic Gammaproteobacterium Methyloglobulus morosus DSM 22980 Strain KoM1.</title>
        <authorList>
            <person name="Poehlein A."/>
            <person name="Deutzmann J.S."/>
            <person name="Daniel R."/>
            <person name="Simeonova D.D."/>
        </authorList>
    </citation>
    <scope>NUCLEOTIDE SEQUENCE [LARGE SCALE GENOMIC DNA]</scope>
    <source>
        <strain evidence="2 3">KoM1</strain>
    </source>
</reference>
<keyword evidence="1" id="KW-1133">Transmembrane helix</keyword>
<dbReference type="Proteomes" id="UP000017842">
    <property type="component" value="Unassembled WGS sequence"/>
</dbReference>
<name>V5BLX7_9GAMM</name>
<feature type="transmembrane region" description="Helical" evidence="1">
    <location>
        <begin position="128"/>
        <end position="146"/>
    </location>
</feature>
<gene>
    <name evidence="2" type="ORF">MGMO_143c00100</name>
</gene>
<keyword evidence="1" id="KW-0472">Membrane</keyword>
<dbReference type="OrthoDB" id="5573658at2"/>
<proteinExistence type="predicted"/>
<evidence type="ECO:0000313" key="2">
    <source>
        <dbReference type="EMBL" id="ESS68809.1"/>
    </source>
</evidence>
<feature type="transmembrane region" description="Helical" evidence="1">
    <location>
        <begin position="72"/>
        <end position="93"/>
    </location>
</feature>